<keyword evidence="1" id="KW-1133">Transmembrane helix</keyword>
<dbReference type="InterPro" id="IPR038750">
    <property type="entry name" value="YczE/YyaS-like"/>
</dbReference>
<dbReference type="KEGG" id="bliq:INP51_11635"/>
<dbReference type="AlphaFoldDB" id="A0A7M2RH04"/>
<keyword evidence="3" id="KW-1185">Reference proteome</keyword>
<evidence type="ECO:0000313" key="3">
    <source>
        <dbReference type="Proteomes" id="UP000593601"/>
    </source>
</evidence>
<reference evidence="2 3" key="1">
    <citation type="submission" date="2020-10" db="EMBL/GenBank/DDBJ databases">
        <title>Blautia liquoris sp.nov., isolated from the mud in a fermentation cellar used for the production of Chinese strong-flavoured liquor.</title>
        <authorList>
            <person name="Lu L."/>
        </authorList>
    </citation>
    <scope>NUCLEOTIDE SEQUENCE [LARGE SCALE GENOMIC DNA]</scope>
    <source>
        <strain evidence="2 3">LZLJ-3</strain>
    </source>
</reference>
<dbReference type="RefSeq" id="WP_193735014.1">
    <property type="nucleotide sequence ID" value="NZ_CP063304.1"/>
</dbReference>
<keyword evidence="1" id="KW-0472">Membrane</keyword>
<sequence length="202" mass="21858">MKKKLFMRIMIVILGSAIMGLGIDLLVRAGFGLDPLSIFQSGLSNVFHISLGLASQLLMLSILLVLLFLDRSRIGIGTILNSVLVGAFVNWFAPYIQGDGQALFWLRMLAVSGGILFVGVGIGIYISACLGEAGIDALMVYFSEKFRLNIRKVRIILDIILTAAGFALGGRLGWATFVSMFVNGYIIQGTVGIADKILQRIT</sequence>
<keyword evidence="1" id="KW-0812">Transmembrane</keyword>
<name>A0A7M2RH04_9FIRM</name>
<feature type="transmembrane region" description="Helical" evidence="1">
    <location>
        <begin position="116"/>
        <end position="143"/>
    </location>
</feature>
<dbReference type="EMBL" id="CP063304">
    <property type="protein sequence ID" value="QOV18652.1"/>
    <property type="molecule type" value="Genomic_DNA"/>
</dbReference>
<feature type="transmembrane region" description="Helical" evidence="1">
    <location>
        <begin position="5"/>
        <end position="27"/>
    </location>
</feature>
<evidence type="ECO:0000313" key="2">
    <source>
        <dbReference type="EMBL" id="QOV18652.1"/>
    </source>
</evidence>
<organism evidence="2 3">
    <name type="scientific">Blautia liquoris</name>
    <dbReference type="NCBI Taxonomy" id="2779518"/>
    <lineage>
        <taxon>Bacteria</taxon>
        <taxon>Bacillati</taxon>
        <taxon>Bacillota</taxon>
        <taxon>Clostridia</taxon>
        <taxon>Lachnospirales</taxon>
        <taxon>Lachnospiraceae</taxon>
        <taxon>Blautia</taxon>
    </lineage>
</organism>
<protein>
    <submittedName>
        <fullName evidence="2">YitT family protein</fullName>
    </submittedName>
</protein>
<dbReference type="PANTHER" id="PTHR40078">
    <property type="entry name" value="INTEGRAL MEMBRANE PROTEIN-RELATED"/>
    <property type="match status" value="1"/>
</dbReference>
<feature type="transmembrane region" description="Helical" evidence="1">
    <location>
        <begin position="155"/>
        <end position="174"/>
    </location>
</feature>
<feature type="transmembrane region" description="Helical" evidence="1">
    <location>
        <begin position="76"/>
        <end position="96"/>
    </location>
</feature>
<proteinExistence type="predicted"/>
<feature type="transmembrane region" description="Helical" evidence="1">
    <location>
        <begin position="47"/>
        <end position="69"/>
    </location>
</feature>
<accession>A0A7M2RH04</accession>
<dbReference type="Pfam" id="PF19700">
    <property type="entry name" value="DUF6198"/>
    <property type="match status" value="1"/>
</dbReference>
<gene>
    <name evidence="2" type="ORF">INP51_11635</name>
</gene>
<dbReference type="Proteomes" id="UP000593601">
    <property type="component" value="Chromosome"/>
</dbReference>
<dbReference type="PANTHER" id="PTHR40078:SF1">
    <property type="entry name" value="INTEGRAL MEMBRANE PROTEIN"/>
    <property type="match status" value="1"/>
</dbReference>
<evidence type="ECO:0000256" key="1">
    <source>
        <dbReference type="SAM" id="Phobius"/>
    </source>
</evidence>